<dbReference type="AlphaFoldDB" id="A1RQV6"/>
<accession>A1RQV6</accession>
<evidence type="ECO:0000259" key="4">
    <source>
        <dbReference type="PROSITE" id="PS51161"/>
    </source>
</evidence>
<evidence type="ECO:0000313" key="6">
    <source>
        <dbReference type="Proteomes" id="UP000002595"/>
    </source>
</evidence>
<gene>
    <name evidence="5" type="ordered locus">Pisl_0156</name>
</gene>
<keyword evidence="6" id="KW-1185">Reference proteome</keyword>
<dbReference type="KEGG" id="pis:Pisl_0156"/>
<reference evidence="5" key="1">
    <citation type="submission" date="2006-12" db="EMBL/GenBank/DDBJ databases">
        <title>Complete sequence of Pyrobaculum islandicum DSM 4184.</title>
        <authorList>
            <person name="Copeland A."/>
            <person name="Lucas S."/>
            <person name="Lapidus A."/>
            <person name="Barry K."/>
            <person name="Detter J.C."/>
            <person name="Glavina del Rio T."/>
            <person name="Dalin E."/>
            <person name="Tice H."/>
            <person name="Pitluck S."/>
            <person name="Meincke L."/>
            <person name="Brettin T."/>
            <person name="Bruce D."/>
            <person name="Han C."/>
            <person name="Tapia R."/>
            <person name="Gilna P."/>
            <person name="Schmutz J."/>
            <person name="Larimer F."/>
            <person name="Land M."/>
            <person name="Hauser L."/>
            <person name="Kyrpides N."/>
            <person name="Mikhailova N."/>
            <person name="Cozen A.E."/>
            <person name="Fitz-Gibbon S.T."/>
            <person name="House C.H."/>
            <person name="Saltikov C."/>
            <person name="Lowe T."/>
            <person name="Richardson P."/>
        </authorList>
    </citation>
    <scope>NUCLEOTIDE SEQUENCE [LARGE SCALE GENOMIC DNA]</scope>
    <source>
        <strain evidence="5">DSM 4184</strain>
    </source>
</reference>
<dbReference type="PROSITE" id="PS51161">
    <property type="entry name" value="ATP_CONE"/>
    <property type="match status" value="1"/>
</dbReference>
<evidence type="ECO:0000256" key="3">
    <source>
        <dbReference type="PROSITE-ProRule" id="PRU00492"/>
    </source>
</evidence>
<keyword evidence="2 3" id="KW-0067">ATP-binding</keyword>
<keyword evidence="1 3" id="KW-0547">Nucleotide-binding</keyword>
<feature type="domain" description="ATP-cone" evidence="4">
    <location>
        <begin position="9"/>
        <end position="93"/>
    </location>
</feature>
<evidence type="ECO:0000256" key="1">
    <source>
        <dbReference type="ARBA" id="ARBA00022741"/>
    </source>
</evidence>
<dbReference type="GO" id="GO:0005524">
    <property type="term" value="F:ATP binding"/>
    <property type="evidence" value="ECO:0007669"/>
    <property type="project" value="UniProtKB-UniRule"/>
</dbReference>
<dbReference type="eggNOG" id="arCOG03714">
    <property type="taxonomic scope" value="Archaea"/>
</dbReference>
<sequence>MSRPMSLMPKVVKRSSAEEEYIEGKVYNSLLKAGATDEVTKEIVKELGEWVKKRRKVFSDEIRRSVLTRLRKLEPEAADAWEFYDRVFKGGVTFDNGKVVVVEKGRLYLGRKIKDVGGKGLSNAEEVREILDELREDMDYGLSPKVINARLYALFMGVLHKKDMPKEEKEKAIELINEFRKQLGWKPYELKKPL</sequence>
<dbReference type="EMBL" id="CP000504">
    <property type="protein sequence ID" value="ABL87338.1"/>
    <property type="molecule type" value="Genomic_DNA"/>
</dbReference>
<evidence type="ECO:0000256" key="2">
    <source>
        <dbReference type="ARBA" id="ARBA00022840"/>
    </source>
</evidence>
<protein>
    <recommendedName>
        <fullName evidence="4">ATP-cone domain-containing protein</fullName>
    </recommendedName>
</protein>
<dbReference type="HOGENOM" id="CLU_1431715_0_0_2"/>
<dbReference type="InterPro" id="IPR005144">
    <property type="entry name" value="ATP-cone_dom"/>
</dbReference>
<proteinExistence type="predicted"/>
<name>A1RQV6_PYRIL</name>
<dbReference type="Proteomes" id="UP000002595">
    <property type="component" value="Chromosome"/>
</dbReference>
<organism evidence="5 6">
    <name type="scientific">Pyrobaculum islandicum (strain DSM 4184 / JCM 9189 / GEO3)</name>
    <dbReference type="NCBI Taxonomy" id="384616"/>
    <lineage>
        <taxon>Archaea</taxon>
        <taxon>Thermoproteota</taxon>
        <taxon>Thermoprotei</taxon>
        <taxon>Thermoproteales</taxon>
        <taxon>Thermoproteaceae</taxon>
        <taxon>Pyrobaculum</taxon>
    </lineage>
</organism>
<evidence type="ECO:0000313" key="5">
    <source>
        <dbReference type="EMBL" id="ABL87338.1"/>
    </source>
</evidence>